<dbReference type="Proteomes" id="UP000554054">
    <property type="component" value="Unassembled WGS sequence"/>
</dbReference>
<evidence type="ECO:0000256" key="1">
    <source>
        <dbReference type="ARBA" id="ARBA00023125"/>
    </source>
</evidence>
<dbReference type="AlphaFoldDB" id="A0A852VND0"/>
<dbReference type="InterPro" id="IPR036625">
    <property type="entry name" value="E3-bd_dom_sf"/>
</dbReference>
<dbReference type="Gene3D" id="3.40.50.10130">
    <property type="match status" value="1"/>
</dbReference>
<dbReference type="Gene3D" id="4.10.320.10">
    <property type="entry name" value="E3-binding domain"/>
    <property type="match status" value="1"/>
</dbReference>
<gene>
    <name evidence="3" type="ORF">BJY20_000352</name>
</gene>
<dbReference type="GO" id="GO:0006259">
    <property type="term" value="P:DNA metabolic process"/>
    <property type="evidence" value="ECO:0007669"/>
    <property type="project" value="UniProtKB-ARBA"/>
</dbReference>
<sequence length="320" mass="35991">MVDDFLIARNPEPDSRLPYLVRIPLGEGVVLKTKDVWPRTSKLYCHRTDEWPQDADIIERVPARSCTSRGAAIDLVLDRRRESRSQFVITRIRGGRQAIFWQTARTSKQARPNVDLPTARAQGVADLQILVDSHERYPWRFTHQQAVTQRRGLPCGDYAVTDGDQIVAAVERKSLSDLTSSLTSGKLTYLLAELNDLPRAAVVVEDRYSQVFALEHVRPAVVAEAIAESQARFPSVPIIFTENRQLAQEWTYRFLAAAREELRMGGATDQEISTMAAGNPAPAAAVTSREIRAWARENGWTVSDRGRIPVEVRRAFERSA</sequence>
<keyword evidence="4" id="KW-1185">Reference proteome</keyword>
<dbReference type="InterPro" id="IPR011335">
    <property type="entry name" value="Restrct_endonuc-II-like"/>
</dbReference>
<evidence type="ECO:0000259" key="2">
    <source>
        <dbReference type="SMART" id="SM00891"/>
    </source>
</evidence>
<keyword evidence="1" id="KW-0238">DNA-binding</keyword>
<dbReference type="RefSeq" id="WP_343062734.1">
    <property type="nucleotide sequence ID" value="NZ_JACCAE010000001.1"/>
</dbReference>
<dbReference type="Pfam" id="PF02732">
    <property type="entry name" value="ERCC4"/>
    <property type="match status" value="1"/>
</dbReference>
<accession>A0A852VND0</accession>
<comment type="caution">
    <text evidence="3">The sequence shown here is derived from an EMBL/GenBank/DDBJ whole genome shotgun (WGS) entry which is preliminary data.</text>
</comment>
<dbReference type="SMART" id="SM00891">
    <property type="entry name" value="ERCC4"/>
    <property type="match status" value="1"/>
</dbReference>
<evidence type="ECO:0000313" key="4">
    <source>
        <dbReference type="Proteomes" id="UP000554054"/>
    </source>
</evidence>
<dbReference type="GO" id="GO:0003677">
    <property type="term" value="F:DNA binding"/>
    <property type="evidence" value="ECO:0007669"/>
    <property type="project" value="UniProtKB-KW"/>
</dbReference>
<dbReference type="InterPro" id="IPR006166">
    <property type="entry name" value="ERCC4_domain"/>
</dbReference>
<dbReference type="GO" id="GO:0016746">
    <property type="term" value="F:acyltransferase activity"/>
    <property type="evidence" value="ECO:0007669"/>
    <property type="project" value="InterPro"/>
</dbReference>
<dbReference type="GO" id="GO:0004518">
    <property type="term" value="F:nuclease activity"/>
    <property type="evidence" value="ECO:0007669"/>
    <property type="project" value="InterPro"/>
</dbReference>
<name>A0A852VND0_9MICO</name>
<proteinExistence type="predicted"/>
<dbReference type="InterPro" id="IPR055370">
    <property type="entry name" value="Lsr2_DNA-bd"/>
</dbReference>
<dbReference type="Pfam" id="PF23359">
    <property type="entry name" value="Lsr2_DNA-bd"/>
    <property type="match status" value="1"/>
</dbReference>
<evidence type="ECO:0000313" key="3">
    <source>
        <dbReference type="EMBL" id="NYF96960.1"/>
    </source>
</evidence>
<reference evidence="3 4" key="1">
    <citation type="submission" date="2020-07" db="EMBL/GenBank/DDBJ databases">
        <title>Sequencing the genomes of 1000 actinobacteria strains.</title>
        <authorList>
            <person name="Klenk H.-P."/>
        </authorList>
    </citation>
    <scope>NUCLEOTIDE SEQUENCE [LARGE SCALE GENOMIC DNA]</scope>
    <source>
        <strain evidence="3 4">DSM 26154</strain>
    </source>
</reference>
<protein>
    <recommendedName>
        <fullName evidence="2">ERCC4 domain-containing protein</fullName>
    </recommendedName>
</protein>
<organism evidence="3 4">
    <name type="scientific">Janibacter cremeus</name>
    <dbReference type="NCBI Taxonomy" id="1285192"/>
    <lineage>
        <taxon>Bacteria</taxon>
        <taxon>Bacillati</taxon>
        <taxon>Actinomycetota</taxon>
        <taxon>Actinomycetes</taxon>
        <taxon>Micrococcales</taxon>
        <taxon>Intrasporangiaceae</taxon>
        <taxon>Janibacter</taxon>
    </lineage>
</organism>
<dbReference type="SUPFAM" id="SSF52980">
    <property type="entry name" value="Restriction endonuclease-like"/>
    <property type="match status" value="1"/>
</dbReference>
<dbReference type="EMBL" id="JACCAE010000001">
    <property type="protein sequence ID" value="NYF96960.1"/>
    <property type="molecule type" value="Genomic_DNA"/>
</dbReference>
<feature type="domain" description="ERCC4" evidence="2">
    <location>
        <begin position="128"/>
        <end position="208"/>
    </location>
</feature>